<gene>
    <name evidence="2" type="ORF">GW7_21782</name>
</gene>
<dbReference type="PANTHER" id="PTHR46254:SF3">
    <property type="entry name" value="SECRETED PROTEIN"/>
    <property type="match status" value="1"/>
</dbReference>
<sequence length="73" mass="8522">KRSSCLKPPQCWDYRHVPPYPAVLLFYFIFICFFETGFHCVLQAGLELLAILLPQPPKCWDDRCTPPHLAIFL</sequence>
<proteinExistence type="predicted"/>
<organism evidence="2 3">
    <name type="scientific">Heterocephalus glaber</name>
    <name type="common">Naked mole rat</name>
    <dbReference type="NCBI Taxonomy" id="10181"/>
    <lineage>
        <taxon>Eukaryota</taxon>
        <taxon>Metazoa</taxon>
        <taxon>Chordata</taxon>
        <taxon>Craniata</taxon>
        <taxon>Vertebrata</taxon>
        <taxon>Euteleostomi</taxon>
        <taxon>Mammalia</taxon>
        <taxon>Eutheria</taxon>
        <taxon>Euarchontoglires</taxon>
        <taxon>Glires</taxon>
        <taxon>Rodentia</taxon>
        <taxon>Hystricomorpha</taxon>
        <taxon>Bathyergidae</taxon>
        <taxon>Heterocephalus</taxon>
    </lineage>
</organism>
<reference evidence="2 3" key="1">
    <citation type="journal article" date="2011" name="Nature">
        <title>Genome sequencing reveals insights into physiology and longevity of the naked mole rat.</title>
        <authorList>
            <person name="Kim E.B."/>
            <person name="Fang X."/>
            <person name="Fushan A.A."/>
            <person name="Huang Z."/>
            <person name="Lobanov A.V."/>
            <person name="Han L."/>
            <person name="Marino S.M."/>
            <person name="Sun X."/>
            <person name="Turanov A.A."/>
            <person name="Yang P."/>
            <person name="Yim S.H."/>
            <person name="Zhao X."/>
            <person name="Kasaikina M.V."/>
            <person name="Stoletzki N."/>
            <person name="Peng C."/>
            <person name="Polak P."/>
            <person name="Xiong Z."/>
            <person name="Kiezun A."/>
            <person name="Zhu Y."/>
            <person name="Chen Y."/>
            <person name="Kryukov G.V."/>
            <person name="Zhang Q."/>
            <person name="Peshkin L."/>
            <person name="Yang L."/>
            <person name="Bronson R.T."/>
            <person name="Buffenstein R."/>
            <person name="Wang B."/>
            <person name="Han C."/>
            <person name="Li Q."/>
            <person name="Chen L."/>
            <person name="Zhao W."/>
            <person name="Sunyaev S.R."/>
            <person name="Park T.J."/>
            <person name="Zhang G."/>
            <person name="Wang J."/>
            <person name="Gladyshev V.N."/>
        </authorList>
    </citation>
    <scope>NUCLEOTIDE SEQUENCE [LARGE SCALE GENOMIC DNA]</scope>
</reference>
<keyword evidence="1" id="KW-1133">Transmembrane helix</keyword>
<evidence type="ECO:0000313" key="3">
    <source>
        <dbReference type="Proteomes" id="UP000006813"/>
    </source>
</evidence>
<evidence type="ECO:0000256" key="1">
    <source>
        <dbReference type="SAM" id="Phobius"/>
    </source>
</evidence>
<accession>G5C4J7</accession>
<dbReference type="InParanoid" id="G5C4J7"/>
<name>G5C4J7_HETGA</name>
<dbReference type="EMBL" id="JH173384">
    <property type="protein sequence ID" value="EHB16491.1"/>
    <property type="molecule type" value="Genomic_DNA"/>
</dbReference>
<protein>
    <submittedName>
        <fullName evidence="2">Uncharacterized protein</fullName>
    </submittedName>
</protein>
<keyword evidence="1" id="KW-0472">Membrane</keyword>
<feature type="transmembrane region" description="Helical" evidence="1">
    <location>
        <begin position="20"/>
        <end position="42"/>
    </location>
</feature>
<evidence type="ECO:0000313" key="2">
    <source>
        <dbReference type="EMBL" id="EHB16491.1"/>
    </source>
</evidence>
<dbReference type="Proteomes" id="UP000006813">
    <property type="component" value="Unassembled WGS sequence"/>
</dbReference>
<feature type="non-terminal residue" evidence="2">
    <location>
        <position position="1"/>
    </location>
</feature>
<dbReference type="PANTHER" id="PTHR46254">
    <property type="entry name" value="PROTEIN GVQW1-RELATED"/>
    <property type="match status" value="1"/>
</dbReference>
<keyword evidence="1" id="KW-0812">Transmembrane</keyword>
<dbReference type="AlphaFoldDB" id="G5C4J7"/>
<feature type="non-terminal residue" evidence="2">
    <location>
        <position position="73"/>
    </location>
</feature>